<dbReference type="InterPro" id="IPR016695">
    <property type="entry name" value="Pur_nucleotidase"/>
</dbReference>
<feature type="binding site" evidence="27">
    <location>
        <position position="359"/>
    </location>
    <ligand>
        <name>Mg(2+)</name>
        <dbReference type="ChEBI" id="CHEBI:18420"/>
    </ligand>
</feature>
<name>A0A8J6FIV9_ELECQ</name>
<evidence type="ECO:0000256" key="8">
    <source>
        <dbReference type="ARBA" id="ARBA00023080"/>
    </source>
</evidence>
<keyword evidence="30" id="KW-1185">Reference proteome</keyword>
<comment type="catalytic activity">
    <reaction evidence="10">
        <text>dIMP + H2O = 2'-deoxyinosine + phosphate</text>
        <dbReference type="Rhea" id="RHEA:29383"/>
        <dbReference type="ChEBI" id="CHEBI:15377"/>
        <dbReference type="ChEBI" id="CHEBI:28997"/>
        <dbReference type="ChEBI" id="CHEBI:43474"/>
        <dbReference type="ChEBI" id="CHEBI:61194"/>
    </reaction>
    <physiologicalReaction direction="left-to-right" evidence="10">
        <dbReference type="Rhea" id="RHEA:29384"/>
    </physiologicalReaction>
</comment>
<evidence type="ECO:0000256" key="26">
    <source>
        <dbReference type="PIRSR" id="PIRSR017434-1"/>
    </source>
</evidence>
<evidence type="ECO:0000256" key="14">
    <source>
        <dbReference type="ARBA" id="ARBA00036911"/>
    </source>
</evidence>
<comment type="caution">
    <text evidence="29">The sequence shown here is derived from an EMBL/GenBank/DDBJ whole genome shotgun (WGS) entry which is preliminary data.</text>
</comment>
<dbReference type="PANTHER" id="PTHR12103">
    <property type="entry name" value="5'-NUCLEOTIDASE DOMAIN-CONTAINING"/>
    <property type="match status" value="1"/>
</dbReference>
<dbReference type="SUPFAM" id="SSF56784">
    <property type="entry name" value="HAD-like"/>
    <property type="match status" value="1"/>
</dbReference>
<comment type="catalytic activity">
    <reaction evidence="24">
        <text>a 2'-deoxyribonucleoside + a ribonucleoside 5'-phosphate = a ribonucleoside + a 2'-deoxyribonucleoside 5'-phosphate</text>
        <dbReference type="Rhea" id="RHEA:19961"/>
        <dbReference type="ChEBI" id="CHEBI:18254"/>
        <dbReference type="ChEBI" id="CHEBI:18274"/>
        <dbReference type="ChEBI" id="CHEBI:58043"/>
        <dbReference type="ChEBI" id="CHEBI:65317"/>
        <dbReference type="EC" id="2.7.1.77"/>
    </reaction>
</comment>
<evidence type="ECO:0000256" key="25">
    <source>
        <dbReference type="ARBA" id="ARBA00048783"/>
    </source>
</evidence>
<feature type="binding site" evidence="27">
    <location>
        <position position="60"/>
    </location>
    <ligand>
        <name>Mg(2+)</name>
        <dbReference type="ChEBI" id="CHEBI:18420"/>
    </ligand>
</feature>
<sequence>MGSISKEHNVGTDGRQLNDHHLNSTDINGVDLPTLKRDYHHRIFVNRSLGLEKIKCFGFDMDYTLAMYRSPDYEELGFELLLDRLVSIGYPHEILEYKYDPNFPTRGLVFDSLYGNLLKVDSNGNVLVCTHGFRFLKGAEIWVKYPNKFIQRDDTKRYHVLNTLFNLSETYLYACLVDFFTDCPRYVNYDTGYRHGNLFMSYKSMFQDVRDAMDYMHDSGVLKEKTLKDLNKYVLKDDRIPVLLNHLREVGKVFLATNSDYKYTNAIMSYLFDDGIDDKYDPKKTTWRSYFDLIVVDTRKPLFFAEGTVLRQVNTDNGKLRIGTYTGPHQHCAVYSGGSSDIVCDLLGVKGKDILYVGDHIFGDILKSKKRQGWRTFLVVPELAKELNIWTEKSELFNELKSLDIFLGQLQQHIDSGSSEQPNISSIQKQIQKITQEMDMCYGKMGSLFRSGSRQTLFSSQLMRYADLYAASFLNLLYYPFSYVFRALPVLMPHESTVEHVSVDGADANKVLGQHLKFIKREHLQDDWLQVVNTARLSLEDSPALRPETERKPPSVMLY</sequence>
<evidence type="ECO:0000256" key="19">
    <source>
        <dbReference type="ARBA" id="ARBA00047396"/>
    </source>
</evidence>
<protein>
    <recommendedName>
        <fullName evidence="16">Cytosolic purine 5'-nucleotidase</fullName>
        <ecNumber evidence="15">2.7.1.77</ecNumber>
        <ecNumber evidence="2">3.1.3.5</ecNumber>
        <ecNumber evidence="3">3.1.3.99</ecNumber>
    </recommendedName>
    <alternativeName>
        <fullName evidence="17">Cytosolic nucleoside phosphotransferase 5'N</fullName>
    </alternativeName>
</protein>
<dbReference type="AlphaFoldDB" id="A0A8J6FIV9"/>
<dbReference type="NCBIfam" id="TIGR02244">
    <property type="entry name" value="HAD-IG-Ncltidse"/>
    <property type="match status" value="1"/>
</dbReference>
<evidence type="ECO:0000256" key="2">
    <source>
        <dbReference type="ARBA" id="ARBA00012643"/>
    </source>
</evidence>
<evidence type="ECO:0000256" key="16">
    <source>
        <dbReference type="ARBA" id="ARBA00040391"/>
    </source>
</evidence>
<evidence type="ECO:0000256" key="21">
    <source>
        <dbReference type="ARBA" id="ARBA00048038"/>
    </source>
</evidence>
<evidence type="ECO:0000256" key="7">
    <source>
        <dbReference type="ARBA" id="ARBA00022842"/>
    </source>
</evidence>
<dbReference type="EMBL" id="WNTK01000002">
    <property type="protein sequence ID" value="KAG9488803.1"/>
    <property type="molecule type" value="Genomic_DNA"/>
</dbReference>
<feature type="active site" description="Nucleophile" evidence="26">
    <location>
        <position position="60"/>
    </location>
</feature>
<dbReference type="GO" id="GO:0008253">
    <property type="term" value="F:5'-nucleotidase activity"/>
    <property type="evidence" value="ECO:0007669"/>
    <property type="project" value="UniProtKB-EC"/>
</dbReference>
<evidence type="ECO:0000313" key="29">
    <source>
        <dbReference type="EMBL" id="KAG9488803.1"/>
    </source>
</evidence>
<evidence type="ECO:0000256" key="12">
    <source>
        <dbReference type="ARBA" id="ARBA00036593"/>
    </source>
</evidence>
<comment type="catalytic activity">
    <reaction evidence="23">
        <text>inosine + AMP = IMP + adenosine</text>
        <dbReference type="Rhea" id="RHEA:69596"/>
        <dbReference type="ChEBI" id="CHEBI:16335"/>
        <dbReference type="ChEBI" id="CHEBI:17596"/>
        <dbReference type="ChEBI" id="CHEBI:58053"/>
        <dbReference type="ChEBI" id="CHEBI:456215"/>
    </reaction>
</comment>
<dbReference type="EC" id="3.1.3.99" evidence="3"/>
<dbReference type="InterPro" id="IPR008380">
    <property type="entry name" value="HAD-SF_hydro_IG_5-nucl"/>
</dbReference>
<dbReference type="GO" id="GO:0046872">
    <property type="term" value="F:metal ion binding"/>
    <property type="evidence" value="ECO:0007669"/>
    <property type="project" value="UniProtKB-KW"/>
</dbReference>
<evidence type="ECO:0000256" key="13">
    <source>
        <dbReference type="ARBA" id="ARBA00036695"/>
    </source>
</evidence>
<reference evidence="29" key="1">
    <citation type="thesis" date="2020" institute="ProQuest LLC" country="789 East Eisenhower Parkway, Ann Arbor, MI, USA">
        <title>Comparative Genomics and Chromosome Evolution.</title>
        <authorList>
            <person name="Mudd A.B."/>
        </authorList>
    </citation>
    <scope>NUCLEOTIDE SEQUENCE</scope>
    <source>
        <strain evidence="29">HN-11 Male</strain>
        <tissue evidence="29">Kidney and liver</tissue>
    </source>
</reference>
<organism evidence="29 30">
    <name type="scientific">Eleutherodactylus coqui</name>
    <name type="common">Puerto Rican coqui</name>
    <dbReference type="NCBI Taxonomy" id="57060"/>
    <lineage>
        <taxon>Eukaryota</taxon>
        <taxon>Metazoa</taxon>
        <taxon>Chordata</taxon>
        <taxon>Craniata</taxon>
        <taxon>Vertebrata</taxon>
        <taxon>Euteleostomi</taxon>
        <taxon>Amphibia</taxon>
        <taxon>Batrachia</taxon>
        <taxon>Anura</taxon>
        <taxon>Neobatrachia</taxon>
        <taxon>Hyloidea</taxon>
        <taxon>Eleutherodactylidae</taxon>
        <taxon>Eleutherodactylinae</taxon>
        <taxon>Eleutherodactylus</taxon>
        <taxon>Eleutherodactylus</taxon>
    </lineage>
</organism>
<evidence type="ECO:0000256" key="22">
    <source>
        <dbReference type="ARBA" id="ARBA00048127"/>
    </source>
</evidence>
<proteinExistence type="inferred from homology"/>
<dbReference type="PIRSF" id="PIRSF017434">
    <property type="entry name" value="Purine_5'-nucleotidase"/>
    <property type="match status" value="1"/>
</dbReference>
<dbReference type="PANTHER" id="PTHR12103:SF18">
    <property type="entry name" value="5'-NUCLEOTIDASE DOMAIN-CONTAINING PROTEIN 4"/>
    <property type="match status" value="1"/>
</dbReference>
<dbReference type="InterPro" id="IPR023214">
    <property type="entry name" value="HAD_sf"/>
</dbReference>
<keyword evidence="7 27" id="KW-0460">Magnesium</keyword>
<comment type="catalytic activity">
    <reaction evidence="12">
        <text>dGMP + inosine = 2'-deoxyguanosine + IMP</text>
        <dbReference type="Rhea" id="RHEA:69580"/>
        <dbReference type="ChEBI" id="CHEBI:17172"/>
        <dbReference type="ChEBI" id="CHEBI:17596"/>
        <dbReference type="ChEBI" id="CHEBI:57673"/>
        <dbReference type="ChEBI" id="CHEBI:58053"/>
    </reaction>
</comment>
<evidence type="ECO:0000256" key="20">
    <source>
        <dbReference type="ARBA" id="ARBA00047560"/>
    </source>
</evidence>
<evidence type="ECO:0000256" key="23">
    <source>
        <dbReference type="ARBA" id="ARBA00048155"/>
    </source>
</evidence>
<evidence type="ECO:0000256" key="18">
    <source>
        <dbReference type="ARBA" id="ARBA00046009"/>
    </source>
</evidence>
<keyword evidence="8" id="KW-0546">Nucleotide metabolism</keyword>
<feature type="binding site" evidence="27">
    <location>
        <position position="62"/>
    </location>
    <ligand>
        <name>GMP</name>
        <dbReference type="ChEBI" id="CHEBI:58115"/>
    </ligand>
</feature>
<dbReference type="CDD" id="cd07522">
    <property type="entry name" value="HAD_cN-II"/>
    <property type="match status" value="1"/>
</dbReference>
<evidence type="ECO:0000256" key="17">
    <source>
        <dbReference type="ARBA" id="ARBA00042328"/>
    </source>
</evidence>
<dbReference type="Pfam" id="PF05761">
    <property type="entry name" value="5_nucleotid"/>
    <property type="match status" value="1"/>
</dbReference>
<evidence type="ECO:0000256" key="15">
    <source>
        <dbReference type="ARBA" id="ARBA00038866"/>
    </source>
</evidence>
<evidence type="ECO:0000256" key="10">
    <source>
        <dbReference type="ARBA" id="ARBA00036191"/>
    </source>
</evidence>
<dbReference type="GO" id="GO:0046037">
    <property type="term" value="P:GMP metabolic process"/>
    <property type="evidence" value="ECO:0007669"/>
    <property type="project" value="UniProtKB-ARBA"/>
</dbReference>
<comment type="catalytic activity">
    <reaction evidence="21">
        <text>inosine + GMP = guanosine + IMP</text>
        <dbReference type="Rhea" id="RHEA:69584"/>
        <dbReference type="ChEBI" id="CHEBI:16750"/>
        <dbReference type="ChEBI" id="CHEBI:17596"/>
        <dbReference type="ChEBI" id="CHEBI:58053"/>
        <dbReference type="ChEBI" id="CHEBI:58115"/>
    </reaction>
</comment>
<dbReference type="GO" id="GO:0050146">
    <property type="term" value="F:nucleoside phosphotransferase activity"/>
    <property type="evidence" value="ECO:0007669"/>
    <property type="project" value="UniProtKB-EC"/>
</dbReference>
<dbReference type="FunFam" id="3.40.50.1000:FF:000021">
    <property type="entry name" value="NT5C2 isoform 1"/>
    <property type="match status" value="1"/>
</dbReference>
<evidence type="ECO:0000256" key="28">
    <source>
        <dbReference type="SAM" id="MobiDB-lite"/>
    </source>
</evidence>
<evidence type="ECO:0000256" key="11">
    <source>
        <dbReference type="ARBA" id="ARBA00036258"/>
    </source>
</evidence>
<comment type="catalytic activity">
    <reaction evidence="9">
        <text>a ribonucleoside 5'-phosphate + H2O = a ribonucleoside + phosphate</text>
        <dbReference type="Rhea" id="RHEA:12484"/>
        <dbReference type="ChEBI" id="CHEBI:15377"/>
        <dbReference type="ChEBI" id="CHEBI:18254"/>
        <dbReference type="ChEBI" id="CHEBI:43474"/>
        <dbReference type="ChEBI" id="CHEBI:58043"/>
        <dbReference type="EC" id="3.1.3.5"/>
    </reaction>
    <physiologicalReaction direction="left-to-right" evidence="9">
        <dbReference type="Rhea" id="RHEA:12485"/>
    </physiologicalReaction>
</comment>
<evidence type="ECO:0000256" key="24">
    <source>
        <dbReference type="ARBA" id="ARBA00048156"/>
    </source>
</evidence>
<comment type="function">
    <text evidence="18">Broad specificity cytosolic 5'-nucleotidase that catalyzes the dephosphorylation of 6-hydroxypurine nucleoside 5'-monophosphates. In addition, possesses a phosphotransferase activity by which it can transfer a phosphate from a donor nucleoside monophosphate to an acceptor nucleoside, preferably inosine, deoxyinosine and guanosine. Has the highest activities for IMP and GMP followed by dIMP, dGMP and XMP. Could also catalyze the transfer of phosphates from pyrimidine monophosphates but with lower efficiency. Through these activities regulates the purine nucleoside/nucleotide pools within the cell.</text>
</comment>
<comment type="catalytic activity">
    <reaction evidence="22">
        <text>IMP + H2O = inosine + phosphate</text>
        <dbReference type="Rhea" id="RHEA:27718"/>
        <dbReference type="ChEBI" id="CHEBI:15377"/>
        <dbReference type="ChEBI" id="CHEBI:17596"/>
        <dbReference type="ChEBI" id="CHEBI:43474"/>
        <dbReference type="ChEBI" id="CHEBI:58053"/>
        <dbReference type="EC" id="3.1.3.99"/>
    </reaction>
    <physiologicalReaction direction="left-to-right" evidence="22">
        <dbReference type="Rhea" id="RHEA:27719"/>
    </physiologicalReaction>
</comment>
<evidence type="ECO:0000256" key="5">
    <source>
        <dbReference type="ARBA" id="ARBA00022723"/>
    </source>
</evidence>
<evidence type="ECO:0000256" key="4">
    <source>
        <dbReference type="ARBA" id="ARBA00022533"/>
    </source>
</evidence>
<keyword evidence="5 27" id="KW-0479">Metal-binding</keyword>
<evidence type="ECO:0000256" key="6">
    <source>
        <dbReference type="ARBA" id="ARBA00022801"/>
    </source>
</evidence>
<dbReference type="Gene3D" id="3.40.50.1000">
    <property type="entry name" value="HAD superfamily/HAD-like"/>
    <property type="match status" value="2"/>
</dbReference>
<dbReference type="EC" id="3.1.3.5" evidence="2"/>
<dbReference type="OrthoDB" id="10252832at2759"/>
<comment type="catalytic activity">
    <reaction evidence="19">
        <text>inosine + UMP = uridine + IMP</text>
        <dbReference type="Rhea" id="RHEA:69588"/>
        <dbReference type="ChEBI" id="CHEBI:16704"/>
        <dbReference type="ChEBI" id="CHEBI:17596"/>
        <dbReference type="ChEBI" id="CHEBI:57865"/>
        <dbReference type="ChEBI" id="CHEBI:58053"/>
    </reaction>
</comment>
<evidence type="ECO:0000256" key="1">
    <source>
        <dbReference type="ARBA" id="ARBA00009589"/>
    </source>
</evidence>
<evidence type="ECO:0000256" key="27">
    <source>
        <dbReference type="PIRSR" id="PIRSR017434-2"/>
    </source>
</evidence>
<comment type="catalytic activity">
    <reaction evidence="11">
        <text>dIMP + inosine = 2'-deoxyinosine + IMP</text>
        <dbReference type="Rhea" id="RHEA:69572"/>
        <dbReference type="ChEBI" id="CHEBI:17596"/>
        <dbReference type="ChEBI" id="CHEBI:28997"/>
        <dbReference type="ChEBI" id="CHEBI:58053"/>
        <dbReference type="ChEBI" id="CHEBI:61194"/>
    </reaction>
</comment>
<feature type="region of interest" description="Disordered" evidence="28">
    <location>
        <begin position="1"/>
        <end position="21"/>
    </location>
</feature>
<keyword evidence="6" id="KW-0378">Hydrolase</keyword>
<accession>A0A8J6FIV9</accession>
<comment type="catalytic activity">
    <reaction evidence="25">
        <text>inosine + CMP = cytidine + IMP</text>
        <dbReference type="Rhea" id="RHEA:69592"/>
        <dbReference type="ChEBI" id="CHEBI:17562"/>
        <dbReference type="ChEBI" id="CHEBI:17596"/>
        <dbReference type="ChEBI" id="CHEBI:58053"/>
        <dbReference type="ChEBI" id="CHEBI:60377"/>
    </reaction>
</comment>
<gene>
    <name evidence="29" type="ORF">GDO78_005022</name>
</gene>
<evidence type="ECO:0000256" key="9">
    <source>
        <dbReference type="ARBA" id="ARBA00035871"/>
    </source>
</evidence>
<keyword evidence="4" id="KW-0021">Allosteric enzyme</keyword>
<evidence type="ECO:0000256" key="3">
    <source>
        <dbReference type="ARBA" id="ARBA00012894"/>
    </source>
</evidence>
<dbReference type="InterPro" id="IPR036412">
    <property type="entry name" value="HAD-like_sf"/>
</dbReference>
<dbReference type="Proteomes" id="UP000770717">
    <property type="component" value="Unassembled WGS sequence"/>
</dbReference>
<comment type="cofactor">
    <cofactor evidence="27">
        <name>Mg(2+)</name>
        <dbReference type="ChEBI" id="CHEBI:18420"/>
    </cofactor>
    <text evidence="27">Binds 1 Mg(2+) ion per subunit.</text>
</comment>
<comment type="catalytic activity">
    <reaction evidence="13">
        <text>GMP + H2O = guanosine + phosphate</text>
        <dbReference type="Rhea" id="RHEA:27714"/>
        <dbReference type="ChEBI" id="CHEBI:15377"/>
        <dbReference type="ChEBI" id="CHEBI:16750"/>
        <dbReference type="ChEBI" id="CHEBI:43474"/>
        <dbReference type="ChEBI" id="CHEBI:58115"/>
    </reaction>
    <physiologicalReaction direction="left-to-right" evidence="13">
        <dbReference type="Rhea" id="RHEA:27715"/>
    </physiologicalReaction>
</comment>
<dbReference type="EC" id="2.7.1.77" evidence="15"/>
<evidence type="ECO:0000313" key="30">
    <source>
        <dbReference type="Proteomes" id="UP000770717"/>
    </source>
</evidence>
<comment type="catalytic activity">
    <reaction evidence="20">
        <text>XMP + H2O = xanthosine + phosphate</text>
        <dbReference type="Rhea" id="RHEA:28530"/>
        <dbReference type="ChEBI" id="CHEBI:15377"/>
        <dbReference type="ChEBI" id="CHEBI:18107"/>
        <dbReference type="ChEBI" id="CHEBI:43474"/>
        <dbReference type="ChEBI" id="CHEBI:57464"/>
    </reaction>
    <physiologicalReaction direction="left-to-right" evidence="20">
        <dbReference type="Rhea" id="RHEA:28531"/>
    </physiologicalReaction>
</comment>
<comment type="catalytic activity">
    <reaction evidence="14">
        <text>dGMP + H2O = 2'-deoxyguanosine + phosphate</text>
        <dbReference type="Rhea" id="RHEA:29379"/>
        <dbReference type="ChEBI" id="CHEBI:15377"/>
        <dbReference type="ChEBI" id="CHEBI:17172"/>
        <dbReference type="ChEBI" id="CHEBI:43474"/>
        <dbReference type="ChEBI" id="CHEBI:57673"/>
    </reaction>
    <physiologicalReaction direction="left-to-right" evidence="14">
        <dbReference type="Rhea" id="RHEA:29380"/>
    </physiologicalReaction>
</comment>
<comment type="similarity">
    <text evidence="1">Belongs to the 5'(3')-deoxyribonucleotidase family.</text>
</comment>
<feature type="active site" description="Proton donor" evidence="26">
    <location>
        <position position="62"/>
    </location>
</feature>